<keyword evidence="3" id="KW-0479">Metal-binding</keyword>
<comment type="similarity">
    <text evidence="6">Belongs to the PINc/VapC protein family.</text>
</comment>
<dbReference type="InterPro" id="IPR002716">
    <property type="entry name" value="PIN_dom"/>
</dbReference>
<evidence type="ECO:0000313" key="9">
    <source>
        <dbReference type="Proteomes" id="UP000199215"/>
    </source>
</evidence>
<dbReference type="GO" id="GO:0004518">
    <property type="term" value="F:nuclease activity"/>
    <property type="evidence" value="ECO:0007669"/>
    <property type="project" value="UniProtKB-KW"/>
</dbReference>
<keyword evidence="9" id="KW-1185">Reference proteome</keyword>
<keyword evidence="5" id="KW-0460">Magnesium</keyword>
<dbReference type="OrthoDB" id="38049at2157"/>
<dbReference type="InterPro" id="IPR050556">
    <property type="entry name" value="Type_II_TA_system_RNase"/>
</dbReference>
<dbReference type="GO" id="GO:0016787">
    <property type="term" value="F:hydrolase activity"/>
    <property type="evidence" value="ECO:0007669"/>
    <property type="project" value="UniProtKB-KW"/>
</dbReference>
<evidence type="ECO:0000256" key="1">
    <source>
        <dbReference type="ARBA" id="ARBA00001946"/>
    </source>
</evidence>
<dbReference type="Gene3D" id="3.40.50.1010">
    <property type="entry name" value="5'-nuclease"/>
    <property type="match status" value="1"/>
</dbReference>
<dbReference type="STRING" id="1267564.SAMN05192561_101485"/>
<comment type="cofactor">
    <cofactor evidence="1">
        <name>Mg(2+)</name>
        <dbReference type="ChEBI" id="CHEBI:18420"/>
    </cofactor>
</comment>
<dbReference type="CDD" id="cd18754">
    <property type="entry name" value="PIN_VapC4-5_FitB-like"/>
    <property type="match status" value="1"/>
</dbReference>
<dbReference type="InterPro" id="IPR029060">
    <property type="entry name" value="PIN-like_dom_sf"/>
</dbReference>
<evidence type="ECO:0000256" key="4">
    <source>
        <dbReference type="ARBA" id="ARBA00022801"/>
    </source>
</evidence>
<evidence type="ECO:0000256" key="2">
    <source>
        <dbReference type="ARBA" id="ARBA00022722"/>
    </source>
</evidence>
<dbReference type="EMBL" id="FNWU01000001">
    <property type="protein sequence ID" value="SEH39296.1"/>
    <property type="molecule type" value="Genomic_DNA"/>
</dbReference>
<dbReference type="Proteomes" id="UP000199215">
    <property type="component" value="Unassembled WGS sequence"/>
</dbReference>
<dbReference type="SUPFAM" id="SSF88723">
    <property type="entry name" value="PIN domain-like"/>
    <property type="match status" value="1"/>
</dbReference>
<keyword evidence="2" id="KW-0540">Nuclease</keyword>
<dbReference type="PANTHER" id="PTHR33653">
    <property type="entry name" value="RIBONUCLEASE VAPC2"/>
    <property type="match status" value="1"/>
</dbReference>
<dbReference type="AlphaFoldDB" id="A0A1H6HYR4"/>
<evidence type="ECO:0000259" key="7">
    <source>
        <dbReference type="Pfam" id="PF01850"/>
    </source>
</evidence>
<evidence type="ECO:0000256" key="6">
    <source>
        <dbReference type="ARBA" id="ARBA00038093"/>
    </source>
</evidence>
<dbReference type="GO" id="GO:0046872">
    <property type="term" value="F:metal ion binding"/>
    <property type="evidence" value="ECO:0007669"/>
    <property type="project" value="UniProtKB-KW"/>
</dbReference>
<protein>
    <recommendedName>
        <fullName evidence="7">PIN domain-containing protein</fullName>
    </recommendedName>
</protein>
<feature type="domain" description="PIN" evidence="7">
    <location>
        <begin position="1"/>
        <end position="121"/>
    </location>
</feature>
<evidence type="ECO:0000313" key="8">
    <source>
        <dbReference type="EMBL" id="SEH39296.1"/>
    </source>
</evidence>
<evidence type="ECO:0000256" key="3">
    <source>
        <dbReference type="ARBA" id="ARBA00022723"/>
    </source>
</evidence>
<gene>
    <name evidence="8" type="ORF">SAMN05192561_101485</name>
</gene>
<organism evidence="8 9">
    <name type="scientific">Halopenitus malekzadehii</name>
    <dbReference type="NCBI Taxonomy" id="1267564"/>
    <lineage>
        <taxon>Archaea</taxon>
        <taxon>Methanobacteriati</taxon>
        <taxon>Methanobacteriota</taxon>
        <taxon>Stenosarchaea group</taxon>
        <taxon>Halobacteria</taxon>
        <taxon>Halobacteriales</taxon>
        <taxon>Haloferacaceae</taxon>
        <taxon>Halopenitus</taxon>
    </lineage>
</organism>
<evidence type="ECO:0000256" key="5">
    <source>
        <dbReference type="ARBA" id="ARBA00022842"/>
    </source>
</evidence>
<sequence length="129" mass="14068">MLLDTSFLIDLMNGDEDAITKAETLENDLVQQRLSSMTLFELYYGIARAVNAETEREKVEQVLASKPVHPADTAVMRKAGRLAGELQNDGAPVGDGNVIIGSTADVVEEPVLTRNVADFERLGVDVETY</sequence>
<reference evidence="8 9" key="1">
    <citation type="submission" date="2016-10" db="EMBL/GenBank/DDBJ databases">
        <authorList>
            <person name="de Groot N.N."/>
        </authorList>
    </citation>
    <scope>NUCLEOTIDE SEQUENCE [LARGE SCALE GENOMIC DNA]</scope>
    <source>
        <strain evidence="8 9">IBRC-M10418</strain>
    </source>
</reference>
<accession>A0A1H6HYR4</accession>
<name>A0A1H6HYR4_9EURY</name>
<dbReference type="Pfam" id="PF01850">
    <property type="entry name" value="PIN"/>
    <property type="match status" value="1"/>
</dbReference>
<keyword evidence="4" id="KW-0378">Hydrolase</keyword>
<dbReference type="PANTHER" id="PTHR33653:SF1">
    <property type="entry name" value="RIBONUCLEASE VAPC2"/>
    <property type="match status" value="1"/>
</dbReference>
<proteinExistence type="inferred from homology"/>